<feature type="domain" description="NADP-dependent oxidoreductase" evidence="1">
    <location>
        <begin position="15"/>
        <end position="302"/>
    </location>
</feature>
<evidence type="ECO:0000259" key="1">
    <source>
        <dbReference type="Pfam" id="PF00248"/>
    </source>
</evidence>
<dbReference type="PANTHER" id="PTHR43312">
    <property type="entry name" value="D-THREO-ALDOSE 1-DEHYDROGENASE"/>
    <property type="match status" value="1"/>
</dbReference>
<keyword evidence="3" id="KW-1185">Reference proteome</keyword>
<dbReference type="Proteomes" id="UP000610760">
    <property type="component" value="Unassembled WGS sequence"/>
</dbReference>
<evidence type="ECO:0000313" key="3">
    <source>
        <dbReference type="Proteomes" id="UP000610760"/>
    </source>
</evidence>
<protein>
    <submittedName>
        <fullName evidence="2">Aldo/keto reductase</fullName>
    </submittedName>
</protein>
<sequence>MKMRNLGNTDITISELGFGCASVWGKNFFVEQEAMDLFQTAVEEGITFFDTGYSYGHAEERLGKCLQQLGTQKRKELTIATKCGTRISDTPTVCVYHDWSVEWLKQSVEISLKRLHTDYLDMLHLHGPKINEMTDEVLKFMNDLKAQNVVRAIGVNSFDTDVLSYICDNRLFDFVMLDYNIMRQDREELIKRLYKNGIGVIAGAALAQSLYSNRVFQIHEKKDIWYLLRALKNFRGHMFEGRKYRFINKIPNFTGSQIALRYVMDNPYVSSAVFGTTNLQHLVENVQATNMILPADILEKIRKNGRFSSEKLDRH</sequence>
<name>A0A926E5V5_9FIRM</name>
<organism evidence="2 3">
    <name type="scientific">Fumia xinanensis</name>
    <dbReference type="NCBI Taxonomy" id="2763659"/>
    <lineage>
        <taxon>Bacteria</taxon>
        <taxon>Bacillati</taxon>
        <taxon>Bacillota</taxon>
        <taxon>Clostridia</taxon>
        <taxon>Eubacteriales</taxon>
        <taxon>Oscillospiraceae</taxon>
        <taxon>Fumia</taxon>
    </lineage>
</organism>
<proteinExistence type="predicted"/>
<dbReference type="Gene3D" id="3.20.20.100">
    <property type="entry name" value="NADP-dependent oxidoreductase domain"/>
    <property type="match status" value="1"/>
</dbReference>
<evidence type="ECO:0000313" key="2">
    <source>
        <dbReference type="EMBL" id="MBC8560065.1"/>
    </source>
</evidence>
<dbReference type="PANTHER" id="PTHR43312:SF1">
    <property type="entry name" value="NADP-DEPENDENT OXIDOREDUCTASE DOMAIN-CONTAINING PROTEIN"/>
    <property type="match status" value="1"/>
</dbReference>
<dbReference type="AlphaFoldDB" id="A0A926E5V5"/>
<dbReference type="InterPro" id="IPR036812">
    <property type="entry name" value="NAD(P)_OxRdtase_dom_sf"/>
</dbReference>
<dbReference type="RefSeq" id="WP_249295024.1">
    <property type="nucleotide sequence ID" value="NZ_JACRSV010000002.1"/>
</dbReference>
<accession>A0A926E5V5</accession>
<dbReference type="InterPro" id="IPR023210">
    <property type="entry name" value="NADP_OxRdtase_dom"/>
</dbReference>
<gene>
    <name evidence="2" type="ORF">H8710_08300</name>
</gene>
<dbReference type="SUPFAM" id="SSF51430">
    <property type="entry name" value="NAD(P)-linked oxidoreductase"/>
    <property type="match status" value="1"/>
</dbReference>
<dbReference type="CDD" id="cd19095">
    <property type="entry name" value="AKR_PA4992-like"/>
    <property type="match status" value="1"/>
</dbReference>
<dbReference type="Pfam" id="PF00248">
    <property type="entry name" value="Aldo_ket_red"/>
    <property type="match status" value="1"/>
</dbReference>
<reference evidence="2" key="1">
    <citation type="submission" date="2020-08" db="EMBL/GenBank/DDBJ databases">
        <title>Genome public.</title>
        <authorList>
            <person name="Liu C."/>
            <person name="Sun Q."/>
        </authorList>
    </citation>
    <scope>NUCLEOTIDE SEQUENCE</scope>
    <source>
        <strain evidence="2">NSJ-33</strain>
    </source>
</reference>
<comment type="caution">
    <text evidence="2">The sequence shown here is derived from an EMBL/GenBank/DDBJ whole genome shotgun (WGS) entry which is preliminary data.</text>
</comment>
<dbReference type="InterPro" id="IPR053135">
    <property type="entry name" value="AKR2_Oxidoreductase"/>
</dbReference>
<dbReference type="EMBL" id="JACRSV010000002">
    <property type="protein sequence ID" value="MBC8560065.1"/>
    <property type="molecule type" value="Genomic_DNA"/>
</dbReference>